<keyword evidence="8" id="KW-1185">Reference proteome</keyword>
<keyword evidence="2" id="KW-0812">Transmembrane</keyword>
<comment type="subcellular location">
    <subcellularLocation>
        <location evidence="1">Membrane</location>
        <topology evidence="1">Single-pass membrane protein</topology>
    </subcellularLocation>
</comment>
<keyword evidence="3" id="KW-1133">Transmembrane helix</keyword>
<dbReference type="PANTHER" id="PTHR31448">
    <property type="entry name" value="MYOSIN-BINDING PROTEIN 2"/>
    <property type="match status" value="1"/>
</dbReference>
<reference evidence="7 8" key="1">
    <citation type="submission" date="2021-09" db="EMBL/GenBank/DDBJ databases">
        <title>Genomic insights and catalytic innovation underlie evolution of tropane alkaloids biosynthesis.</title>
        <authorList>
            <person name="Wang Y.-J."/>
            <person name="Tian T."/>
            <person name="Huang J.-P."/>
            <person name="Huang S.-X."/>
        </authorList>
    </citation>
    <scope>NUCLEOTIDE SEQUENCE [LARGE SCALE GENOMIC DNA]</scope>
    <source>
        <strain evidence="7">KIB-2018</strain>
        <tissue evidence="7">Leaf</tissue>
    </source>
</reference>
<evidence type="ECO:0000256" key="4">
    <source>
        <dbReference type="ARBA" id="ARBA00023136"/>
    </source>
</evidence>
<dbReference type="EMBL" id="JAIWQS010000093">
    <property type="protein sequence ID" value="KAJ8747752.1"/>
    <property type="molecule type" value="Genomic_DNA"/>
</dbReference>
<dbReference type="PANTHER" id="PTHR31448:SF32">
    <property type="entry name" value="MYOSIN-BINDING PROTEIN 1"/>
    <property type="match status" value="1"/>
</dbReference>
<sequence>MHSDMESEAQFSDHDGSIVENNLKEDVEVEYLQREHRIFTLPDDLSSEKLIDSVFAPDLSTSVSESHTHVLESKGVTFEWHKVNEEHVLREINWQPAGCKTECHTIHEDKKIDDISASTVTKESCIEASNHNIPICLGDIPPSSNSGETLAEDSVEGFSRNEKTWQTCVTDSDGICNMGNVPATSTKADSEVNPVPGDSVEVPNLLDLSDAYKLAVGNKGRQLSGLLAEQWNDKESLRIGEGLKLLISQLSAAREHSINDASPRPSMSPNISLNSSELKIYDATISMGMNVHQQRISPDEMSESMTDRLRRQVDHDKILLGVLYKELEEERNASAIAANQALAMITRLLAGIRMMEEQAEYDEEALAKANDLLSREIKSFKIRNKANKSGRGHSPDELESSCKENIEISCGAQSFSLSHAGAWLDSLSNEVADLNERLGTLEADRSFLQQTINSMRSGEEGLRLIQEVASSLKELRRMGIRRREQKVA</sequence>
<keyword evidence="5" id="KW-0175">Coiled coil</keyword>
<dbReference type="InterPro" id="IPR007656">
    <property type="entry name" value="GTD-bd"/>
</dbReference>
<evidence type="ECO:0000313" key="8">
    <source>
        <dbReference type="Proteomes" id="UP001159364"/>
    </source>
</evidence>
<protein>
    <recommendedName>
        <fullName evidence="6">GTD-binding domain-containing protein</fullName>
    </recommendedName>
</protein>
<dbReference type="GO" id="GO:0016020">
    <property type="term" value="C:membrane"/>
    <property type="evidence" value="ECO:0007669"/>
    <property type="project" value="UniProtKB-SubCell"/>
</dbReference>
<comment type="caution">
    <text evidence="7">The sequence shown here is derived from an EMBL/GenBank/DDBJ whole genome shotgun (WGS) entry which is preliminary data.</text>
</comment>
<keyword evidence="4" id="KW-0472">Membrane</keyword>
<evidence type="ECO:0000256" key="5">
    <source>
        <dbReference type="SAM" id="Coils"/>
    </source>
</evidence>
<feature type="coiled-coil region" evidence="5">
    <location>
        <begin position="424"/>
        <end position="451"/>
    </location>
</feature>
<dbReference type="Pfam" id="PF04576">
    <property type="entry name" value="Zein-binding"/>
    <property type="match status" value="1"/>
</dbReference>
<evidence type="ECO:0000256" key="2">
    <source>
        <dbReference type="ARBA" id="ARBA00022692"/>
    </source>
</evidence>
<evidence type="ECO:0000256" key="3">
    <source>
        <dbReference type="ARBA" id="ARBA00022989"/>
    </source>
</evidence>
<evidence type="ECO:0000256" key="1">
    <source>
        <dbReference type="ARBA" id="ARBA00004167"/>
    </source>
</evidence>
<dbReference type="Proteomes" id="UP001159364">
    <property type="component" value="Unassembled WGS sequence"/>
</dbReference>
<dbReference type="AlphaFoldDB" id="A0AAV8S6L9"/>
<dbReference type="GO" id="GO:0080115">
    <property type="term" value="F:myosin XI tail binding"/>
    <property type="evidence" value="ECO:0007669"/>
    <property type="project" value="UniProtKB-ARBA"/>
</dbReference>
<evidence type="ECO:0000259" key="6">
    <source>
        <dbReference type="PROSITE" id="PS51775"/>
    </source>
</evidence>
<name>A0AAV8S6L9_9ROSI</name>
<gene>
    <name evidence="7" type="ORF">K2173_005357</name>
</gene>
<dbReference type="InterPro" id="IPR039306">
    <property type="entry name" value="MYOB"/>
</dbReference>
<dbReference type="PROSITE" id="PS51775">
    <property type="entry name" value="GTD_BINDING"/>
    <property type="match status" value="1"/>
</dbReference>
<proteinExistence type="predicted"/>
<feature type="domain" description="GTD-binding" evidence="6">
    <location>
        <begin position="304"/>
        <end position="388"/>
    </location>
</feature>
<accession>A0AAV8S6L9</accession>
<evidence type="ECO:0000313" key="7">
    <source>
        <dbReference type="EMBL" id="KAJ8747752.1"/>
    </source>
</evidence>
<organism evidence="7 8">
    <name type="scientific">Erythroxylum novogranatense</name>
    <dbReference type="NCBI Taxonomy" id="1862640"/>
    <lineage>
        <taxon>Eukaryota</taxon>
        <taxon>Viridiplantae</taxon>
        <taxon>Streptophyta</taxon>
        <taxon>Embryophyta</taxon>
        <taxon>Tracheophyta</taxon>
        <taxon>Spermatophyta</taxon>
        <taxon>Magnoliopsida</taxon>
        <taxon>eudicotyledons</taxon>
        <taxon>Gunneridae</taxon>
        <taxon>Pentapetalae</taxon>
        <taxon>rosids</taxon>
        <taxon>fabids</taxon>
        <taxon>Malpighiales</taxon>
        <taxon>Erythroxylaceae</taxon>
        <taxon>Erythroxylum</taxon>
    </lineage>
</organism>